<feature type="domain" description="ABC transporter" evidence="4">
    <location>
        <begin position="5"/>
        <end position="244"/>
    </location>
</feature>
<name>D3SQB3_THEAH</name>
<dbReference type="EMBL" id="CP001931">
    <property type="protein sequence ID" value="ADC89350.1"/>
    <property type="molecule type" value="Genomic_DNA"/>
</dbReference>
<protein>
    <submittedName>
        <fullName evidence="5">ABC transporter related protein</fullName>
    </submittedName>
</protein>
<sequence length="247" mass="28034">MRALLEVRNVTVKYGNFTALDRVSLSISQGELRVLIGPNGAGKTTLLDAISGTVKPSYGDIYYKNTVISKLPIHKIARMGIIRKFQTPNVIESLSVWDNLILASVKKNVSGTFAPVDHNKIKDILELVGLHERRYDLAKELSHGEKQWLELAMILTNDCDLVLLDEPAIGLTLKDIYKLIDIIGYFIKRNSSIIIVDHNMDFLRMICEKFEARVTFMHQGKILRTGTFDEIRSDNEVKRIYLGVERC</sequence>
<dbReference type="Gene3D" id="3.40.50.300">
    <property type="entry name" value="P-loop containing nucleotide triphosphate hydrolases"/>
    <property type="match status" value="1"/>
</dbReference>
<dbReference type="STRING" id="638303.Thal_0717"/>
<evidence type="ECO:0000256" key="2">
    <source>
        <dbReference type="ARBA" id="ARBA00022741"/>
    </source>
</evidence>
<dbReference type="InterPro" id="IPR051120">
    <property type="entry name" value="ABC_AA/LPS_Transport"/>
</dbReference>
<evidence type="ECO:0000313" key="6">
    <source>
        <dbReference type="Proteomes" id="UP000002043"/>
    </source>
</evidence>
<keyword evidence="2" id="KW-0547">Nucleotide-binding</keyword>
<evidence type="ECO:0000256" key="3">
    <source>
        <dbReference type="ARBA" id="ARBA00022840"/>
    </source>
</evidence>
<keyword evidence="1" id="KW-0813">Transport</keyword>
<accession>D3SQB3</accession>
<keyword evidence="6" id="KW-1185">Reference proteome</keyword>
<evidence type="ECO:0000256" key="1">
    <source>
        <dbReference type="ARBA" id="ARBA00022448"/>
    </source>
</evidence>
<proteinExistence type="predicted"/>
<dbReference type="GO" id="GO:0016887">
    <property type="term" value="F:ATP hydrolysis activity"/>
    <property type="evidence" value="ECO:0007669"/>
    <property type="project" value="InterPro"/>
</dbReference>
<dbReference type="KEGG" id="tal:Thal_0717"/>
<dbReference type="AlphaFoldDB" id="D3SQB3"/>
<dbReference type="HOGENOM" id="CLU_000604_1_2_0"/>
<dbReference type="InterPro" id="IPR027417">
    <property type="entry name" value="P-loop_NTPase"/>
</dbReference>
<dbReference type="PANTHER" id="PTHR45772:SF8">
    <property type="entry name" value="HIGH-AFFINITY BRANCHED-CHAIN AMINO ACID TRANSPORT ATP-BINDING PROTEIN"/>
    <property type="match status" value="1"/>
</dbReference>
<evidence type="ECO:0000259" key="4">
    <source>
        <dbReference type="PROSITE" id="PS50893"/>
    </source>
</evidence>
<dbReference type="Pfam" id="PF00005">
    <property type="entry name" value="ABC_tran"/>
    <property type="match status" value="1"/>
</dbReference>
<dbReference type="SUPFAM" id="SSF52540">
    <property type="entry name" value="P-loop containing nucleoside triphosphate hydrolases"/>
    <property type="match status" value="1"/>
</dbReference>
<reference evidence="6" key="1">
    <citation type="journal article" date="2010" name="Stand. Genomic Sci.">
        <title>Complete genome sequence of Thermocrinis albus type strain (HI 11/12T).</title>
        <authorList>
            <person name="Wirth R."/>
            <person name="Sikorski J."/>
            <person name="Brambilla E."/>
            <person name="Misra M."/>
            <person name="Lapidus A."/>
            <person name="Copeland A."/>
            <person name="Nolan M."/>
            <person name="Lucas S."/>
            <person name="Chen F."/>
            <person name="Tice H."/>
            <person name="Cheng J.F."/>
            <person name="Han C."/>
            <person name="Detter J.C."/>
            <person name="Tapia R."/>
            <person name="Bruce D."/>
            <person name="Goodwin L."/>
            <person name="Pitluck S."/>
            <person name="Pati A."/>
            <person name="Anderson I."/>
            <person name="Ivanova N."/>
            <person name="Mavromatis K."/>
            <person name="Mikhailova N."/>
            <person name="Chen A."/>
            <person name="Palaniappan K."/>
            <person name="Bilek Y."/>
            <person name="Hader T."/>
            <person name="Land M."/>
            <person name="Hauser L."/>
            <person name="Chang Y.J."/>
            <person name="Jeffries C.D."/>
            <person name="Tindall B.J."/>
            <person name="Rohde M."/>
            <person name="Goker M."/>
            <person name="Bristow J."/>
            <person name="Eisen J.A."/>
            <person name="Markowitz V."/>
            <person name="Hugenholtz P."/>
            <person name="Kyrpides N.C."/>
            <person name="Klenk H.P."/>
        </authorList>
    </citation>
    <scope>NUCLEOTIDE SEQUENCE [LARGE SCALE GENOMIC DNA]</scope>
    <source>
        <strain evidence="6">DSM 14484 / JCM 11386 / HI 11/12</strain>
    </source>
</reference>
<evidence type="ECO:0000313" key="5">
    <source>
        <dbReference type="EMBL" id="ADC89350.1"/>
    </source>
</evidence>
<dbReference type="GO" id="GO:0005886">
    <property type="term" value="C:plasma membrane"/>
    <property type="evidence" value="ECO:0007669"/>
    <property type="project" value="TreeGrafter"/>
</dbReference>
<dbReference type="GO" id="GO:0005524">
    <property type="term" value="F:ATP binding"/>
    <property type="evidence" value="ECO:0007669"/>
    <property type="project" value="UniProtKB-KW"/>
</dbReference>
<dbReference type="InterPro" id="IPR003439">
    <property type="entry name" value="ABC_transporter-like_ATP-bd"/>
</dbReference>
<keyword evidence="3" id="KW-0067">ATP-binding</keyword>
<dbReference type="eggNOG" id="COG4674">
    <property type="taxonomic scope" value="Bacteria"/>
</dbReference>
<gene>
    <name evidence="5" type="ordered locus">Thal_0717</name>
</gene>
<dbReference type="PROSITE" id="PS50893">
    <property type="entry name" value="ABC_TRANSPORTER_2"/>
    <property type="match status" value="1"/>
</dbReference>
<organism evidence="5 6">
    <name type="scientific">Thermocrinis albus (strain DSM 14484 / JCM 11386 / HI 11/12)</name>
    <dbReference type="NCBI Taxonomy" id="638303"/>
    <lineage>
        <taxon>Bacteria</taxon>
        <taxon>Pseudomonadati</taxon>
        <taxon>Aquificota</taxon>
        <taxon>Aquificia</taxon>
        <taxon>Aquificales</taxon>
        <taxon>Aquificaceae</taxon>
        <taxon>Thermocrinis</taxon>
    </lineage>
</organism>
<dbReference type="PANTHER" id="PTHR45772">
    <property type="entry name" value="CONSERVED COMPONENT OF ABC TRANSPORTER FOR NATURAL AMINO ACIDS-RELATED"/>
    <property type="match status" value="1"/>
</dbReference>
<dbReference type="CDD" id="cd03219">
    <property type="entry name" value="ABC_Mj1267_LivG_branched"/>
    <property type="match status" value="1"/>
</dbReference>
<dbReference type="Proteomes" id="UP000002043">
    <property type="component" value="Chromosome"/>
</dbReference>